<proteinExistence type="predicted"/>
<reference evidence="1" key="1">
    <citation type="submission" date="2020-05" db="EMBL/GenBank/DDBJ databases">
        <title>Large-scale comparative analyses of tick genomes elucidate their genetic diversity and vector capacities.</title>
        <authorList>
            <person name="Jia N."/>
            <person name="Wang J."/>
            <person name="Shi W."/>
            <person name="Du L."/>
            <person name="Sun Y."/>
            <person name="Zhan W."/>
            <person name="Jiang J."/>
            <person name="Wang Q."/>
            <person name="Zhang B."/>
            <person name="Ji P."/>
            <person name="Sakyi L.B."/>
            <person name="Cui X."/>
            <person name="Yuan T."/>
            <person name="Jiang B."/>
            <person name="Yang W."/>
            <person name="Lam T.T.-Y."/>
            <person name="Chang Q."/>
            <person name="Ding S."/>
            <person name="Wang X."/>
            <person name="Zhu J."/>
            <person name="Ruan X."/>
            <person name="Zhao L."/>
            <person name="Wei J."/>
            <person name="Que T."/>
            <person name="Du C."/>
            <person name="Cheng J."/>
            <person name="Dai P."/>
            <person name="Han X."/>
            <person name="Huang E."/>
            <person name="Gao Y."/>
            <person name="Liu J."/>
            <person name="Shao H."/>
            <person name="Ye R."/>
            <person name="Li L."/>
            <person name="Wei W."/>
            <person name="Wang X."/>
            <person name="Wang C."/>
            <person name="Yang T."/>
            <person name="Huo Q."/>
            <person name="Li W."/>
            <person name="Guo W."/>
            <person name="Chen H."/>
            <person name="Zhou L."/>
            <person name="Ni X."/>
            <person name="Tian J."/>
            <person name="Zhou Y."/>
            <person name="Sheng Y."/>
            <person name="Liu T."/>
            <person name="Pan Y."/>
            <person name="Xia L."/>
            <person name="Li J."/>
            <person name="Zhao F."/>
            <person name="Cao W."/>
        </authorList>
    </citation>
    <scope>NUCLEOTIDE SEQUENCE</scope>
    <source>
        <strain evidence="1">Dsil-2018</strain>
    </source>
</reference>
<protein>
    <submittedName>
        <fullName evidence="1">Uncharacterized protein</fullName>
    </submittedName>
</protein>
<evidence type="ECO:0000313" key="2">
    <source>
        <dbReference type="Proteomes" id="UP000821865"/>
    </source>
</evidence>
<dbReference type="Proteomes" id="UP000821865">
    <property type="component" value="Chromosome 3"/>
</dbReference>
<organism evidence="1 2">
    <name type="scientific">Dermacentor silvarum</name>
    <name type="common">Tick</name>
    <dbReference type="NCBI Taxonomy" id="543639"/>
    <lineage>
        <taxon>Eukaryota</taxon>
        <taxon>Metazoa</taxon>
        <taxon>Ecdysozoa</taxon>
        <taxon>Arthropoda</taxon>
        <taxon>Chelicerata</taxon>
        <taxon>Arachnida</taxon>
        <taxon>Acari</taxon>
        <taxon>Parasitiformes</taxon>
        <taxon>Ixodida</taxon>
        <taxon>Ixodoidea</taxon>
        <taxon>Ixodidae</taxon>
        <taxon>Rhipicephalinae</taxon>
        <taxon>Dermacentor</taxon>
    </lineage>
</organism>
<gene>
    <name evidence="1" type="ORF">HPB49_010796</name>
</gene>
<sequence>MHRSPQVVAQGRVHRSSRTGPVVRGPGAAESAELATHEDPITRLMAPLNKMVHVWALLAPLALSLTVAVFVPFPSAESCSGFMQLQLMTGMPGWLHCLVNACFDGLILACMAIPVAITFALHYQLELASNEALVVVYICFGVLAILSAYVIAYCSRSIGKAYAITLVMYAVVGSLCMEACLFFATTIGSEDVWPVCTALPPCAVPVAVIKVIVLEWVHLTCEHMAATPVENTTALRALCRDAQDYRITNRAEFFTGLLKLPVDMCCAALNEDAPSVSWSPFLLTPAAVGTELCMLGAYALLLFAYISCRNSGRLFCSESARMPEHPELTNEDVPEVAAQAQEAIGDGASKRALVARDLHKWYDDGYVVRGLSLELKQDECLGLLGVNGCGKSTVARMLCGLTSMSIGECHMPDVQLSNSAREWQSHLGYCPEDDALMDAFTGNEILWFFARLRGVPKDEVLGLVSSAAFVADVGDDGFQLCETYSTGTRRKLLTAVAVIGCPRVVILDDATGGVDLAGREMIYETLQDITRVGASGVLFTSRRDIFCHHSTEECKLACQRVGIMAGGELKALGTMEQLKDKFSGGCTISFRIFQKFTAYVGTAVDKGMQHLFPGARQAECREGVFLYYIDYRLPWSHVFSRINKLRRWFLVESVLVSESSLDEVLLGMARAEQAEDAAEAQLAAKDASRDAFAGDPWGREEQHKHERRQRLRDKRRRRDSPTHVGGTETHSIHCTGAGVGL</sequence>
<comment type="caution">
    <text evidence="1">The sequence shown here is derived from an EMBL/GenBank/DDBJ whole genome shotgun (WGS) entry which is preliminary data.</text>
</comment>
<accession>A0ACB8D4S7</accession>
<keyword evidence="2" id="KW-1185">Reference proteome</keyword>
<evidence type="ECO:0000313" key="1">
    <source>
        <dbReference type="EMBL" id="KAH7959388.1"/>
    </source>
</evidence>
<name>A0ACB8D4S7_DERSI</name>
<dbReference type="EMBL" id="CM023472">
    <property type="protein sequence ID" value="KAH7959388.1"/>
    <property type="molecule type" value="Genomic_DNA"/>
</dbReference>